<keyword evidence="6" id="KW-1185">Reference proteome</keyword>
<proteinExistence type="predicted"/>
<evidence type="ECO:0000313" key="6">
    <source>
        <dbReference type="Proteomes" id="UP000577362"/>
    </source>
</evidence>
<dbReference type="RefSeq" id="WP_183316500.1">
    <property type="nucleotide sequence ID" value="NZ_JACIEN010000002.1"/>
</dbReference>
<sequence>MYLRPRTLDEALDALATTGAQVLAGGTDVFPALGDRPQARPFLDISALPELRGIGMGPDHVRIGAATTWTEVARADLPRGFDALKAAAREVGSIQIQNRGTVAGNLCNASPAADGVPPLIALDAEVELASRAGIRRLPLAAFISGYRRTERREDEIVTAVLVPHAMTDARSVFLKLGARRYLVISIVMVAAMLRTDETGRIDAARVAVGSCSAVAQRLPALEAALIGKPAAAGIGTAVEAAHLAPLSPIDDVRATGAYRADAAETLVARALEACVRDAAKEAA</sequence>
<feature type="domain" description="FAD-binding PCMH-type" evidence="4">
    <location>
        <begin position="1"/>
        <end position="167"/>
    </location>
</feature>
<evidence type="ECO:0000256" key="1">
    <source>
        <dbReference type="ARBA" id="ARBA00022630"/>
    </source>
</evidence>
<dbReference type="Gene3D" id="3.30.465.10">
    <property type="match status" value="1"/>
</dbReference>
<dbReference type="InterPro" id="IPR005107">
    <property type="entry name" value="CO_DH_flav_C"/>
</dbReference>
<dbReference type="InterPro" id="IPR036683">
    <property type="entry name" value="CO_DH_flav_C_dom_sf"/>
</dbReference>
<dbReference type="PANTHER" id="PTHR42659">
    <property type="entry name" value="XANTHINE DEHYDROGENASE SUBUNIT C-RELATED"/>
    <property type="match status" value="1"/>
</dbReference>
<dbReference type="InterPro" id="IPR036318">
    <property type="entry name" value="FAD-bd_PCMH-like_sf"/>
</dbReference>
<protein>
    <submittedName>
        <fullName evidence="5">CO/xanthine dehydrogenase FAD-binding subunit</fullName>
    </submittedName>
</protein>
<evidence type="ECO:0000256" key="3">
    <source>
        <dbReference type="ARBA" id="ARBA00023002"/>
    </source>
</evidence>
<keyword evidence="1" id="KW-0285">Flavoprotein</keyword>
<evidence type="ECO:0000259" key="4">
    <source>
        <dbReference type="PROSITE" id="PS51387"/>
    </source>
</evidence>
<dbReference type="InterPro" id="IPR016167">
    <property type="entry name" value="FAD-bd_PCMH_sub1"/>
</dbReference>
<dbReference type="GO" id="GO:0016491">
    <property type="term" value="F:oxidoreductase activity"/>
    <property type="evidence" value="ECO:0007669"/>
    <property type="project" value="UniProtKB-KW"/>
</dbReference>
<gene>
    <name evidence="5" type="ORF">GGR16_002009</name>
</gene>
<keyword evidence="3" id="KW-0560">Oxidoreductase</keyword>
<dbReference type="InterPro" id="IPR016166">
    <property type="entry name" value="FAD-bd_PCMH"/>
</dbReference>
<dbReference type="Proteomes" id="UP000577362">
    <property type="component" value="Unassembled WGS sequence"/>
</dbReference>
<organism evidence="5 6">
    <name type="scientific">Chelatococcus caeni</name>
    <dbReference type="NCBI Taxonomy" id="1348468"/>
    <lineage>
        <taxon>Bacteria</taxon>
        <taxon>Pseudomonadati</taxon>
        <taxon>Pseudomonadota</taxon>
        <taxon>Alphaproteobacteria</taxon>
        <taxon>Hyphomicrobiales</taxon>
        <taxon>Chelatococcaceae</taxon>
        <taxon>Chelatococcus</taxon>
    </lineage>
</organism>
<dbReference type="AlphaFoldDB" id="A0A840BVI0"/>
<comment type="caution">
    <text evidence="5">The sequence shown here is derived from an EMBL/GenBank/DDBJ whole genome shotgun (WGS) entry which is preliminary data.</text>
</comment>
<dbReference type="SUPFAM" id="SSF56176">
    <property type="entry name" value="FAD-binding/transporter-associated domain-like"/>
    <property type="match status" value="1"/>
</dbReference>
<accession>A0A840BVI0</accession>
<dbReference type="GO" id="GO:0071949">
    <property type="term" value="F:FAD binding"/>
    <property type="evidence" value="ECO:0007669"/>
    <property type="project" value="InterPro"/>
</dbReference>
<dbReference type="Gene3D" id="3.30.390.50">
    <property type="entry name" value="CO dehydrogenase flavoprotein, C-terminal domain"/>
    <property type="match status" value="1"/>
</dbReference>
<keyword evidence="2" id="KW-0274">FAD</keyword>
<dbReference type="EMBL" id="JACIEN010000002">
    <property type="protein sequence ID" value="MBB4016980.1"/>
    <property type="molecule type" value="Genomic_DNA"/>
</dbReference>
<evidence type="ECO:0000313" key="5">
    <source>
        <dbReference type="EMBL" id="MBB4016980.1"/>
    </source>
</evidence>
<reference evidence="5 6" key="1">
    <citation type="submission" date="2020-08" db="EMBL/GenBank/DDBJ databases">
        <title>Genomic Encyclopedia of Type Strains, Phase IV (KMG-IV): sequencing the most valuable type-strain genomes for metagenomic binning, comparative biology and taxonomic classification.</title>
        <authorList>
            <person name="Goeker M."/>
        </authorList>
    </citation>
    <scope>NUCLEOTIDE SEQUENCE [LARGE SCALE GENOMIC DNA]</scope>
    <source>
        <strain evidence="5 6">DSM 103737</strain>
    </source>
</reference>
<dbReference type="SUPFAM" id="SSF55447">
    <property type="entry name" value="CO dehydrogenase flavoprotein C-terminal domain-like"/>
    <property type="match status" value="1"/>
</dbReference>
<dbReference type="PANTHER" id="PTHR42659:SF2">
    <property type="entry name" value="XANTHINE DEHYDROGENASE SUBUNIT C-RELATED"/>
    <property type="match status" value="1"/>
</dbReference>
<dbReference type="InterPro" id="IPR002346">
    <property type="entry name" value="Mopterin_DH_FAD-bd"/>
</dbReference>
<evidence type="ECO:0000256" key="2">
    <source>
        <dbReference type="ARBA" id="ARBA00022827"/>
    </source>
</evidence>
<name>A0A840BVI0_9HYPH</name>
<dbReference type="Pfam" id="PF03450">
    <property type="entry name" value="CO_deh_flav_C"/>
    <property type="match status" value="1"/>
</dbReference>
<dbReference type="SMART" id="SM01092">
    <property type="entry name" value="CO_deh_flav_C"/>
    <property type="match status" value="1"/>
</dbReference>
<dbReference type="Pfam" id="PF00941">
    <property type="entry name" value="FAD_binding_5"/>
    <property type="match status" value="1"/>
</dbReference>
<dbReference type="InterPro" id="IPR016169">
    <property type="entry name" value="FAD-bd_PCMH_sub2"/>
</dbReference>
<dbReference type="InterPro" id="IPR051312">
    <property type="entry name" value="Diverse_Substr_Oxidored"/>
</dbReference>
<dbReference type="Gene3D" id="3.30.43.10">
    <property type="entry name" value="Uridine Diphospho-n-acetylenolpyruvylglucosamine Reductase, domain 2"/>
    <property type="match status" value="1"/>
</dbReference>
<dbReference type="PROSITE" id="PS51387">
    <property type="entry name" value="FAD_PCMH"/>
    <property type="match status" value="1"/>
</dbReference>